<reference evidence="19" key="2">
    <citation type="journal article" date="2021" name="PeerJ">
        <title>Extensive microbial diversity within the chicken gut microbiome revealed by metagenomics and culture.</title>
        <authorList>
            <person name="Gilroy R."/>
            <person name="Ravi A."/>
            <person name="Getino M."/>
            <person name="Pursley I."/>
            <person name="Horton D.L."/>
            <person name="Alikhan N.F."/>
            <person name="Baker D."/>
            <person name="Gharbi K."/>
            <person name="Hall N."/>
            <person name="Watson M."/>
            <person name="Adriaenssens E.M."/>
            <person name="Foster-Nyarko E."/>
            <person name="Jarju S."/>
            <person name="Secka A."/>
            <person name="Antonio M."/>
            <person name="Oren A."/>
            <person name="Chaudhuri R.R."/>
            <person name="La Ragione R."/>
            <person name="Hildebrand F."/>
            <person name="Pallen M.J."/>
        </authorList>
    </citation>
    <scope>NUCLEOTIDE SEQUENCE</scope>
    <source>
        <strain evidence="19">23406</strain>
    </source>
</reference>
<evidence type="ECO:0000313" key="20">
    <source>
        <dbReference type="Proteomes" id="UP000886891"/>
    </source>
</evidence>
<feature type="transmembrane region" description="Helical" evidence="17">
    <location>
        <begin position="387"/>
        <end position="410"/>
    </location>
</feature>
<feature type="transmembrane region" description="Helical" evidence="17">
    <location>
        <begin position="282"/>
        <end position="303"/>
    </location>
</feature>
<dbReference type="InterPro" id="IPR011642">
    <property type="entry name" value="Gate_dom"/>
</dbReference>
<feature type="transmembrane region" description="Helical" evidence="17">
    <location>
        <begin position="338"/>
        <end position="367"/>
    </location>
</feature>
<feature type="domain" description="FeoB-type G" evidence="18">
    <location>
        <begin position="1"/>
        <end position="160"/>
    </location>
</feature>
<keyword evidence="8 17" id="KW-1133">Transmembrane helix</keyword>
<sequence>MRLLLIGNQNSGKTTLFNRITGGRRHVGNFPGVTVDLGVGAVKNYKDVEIVDLPGIYSLTPYSNEETVTLQALAQKPDCIVNIVDATTLSRNLYLTMQLLETQIPMIIALNMMDEVRQNGTVIDVDALSELLGTTVVPISAAKNQGVDELCEKAVRLARTPNRNRFKDLCSGPLHTVLHSVAHLIENNAKQLGLPPKYCAIKLIENDADMIAKLNLGVNQTEIVQHFVEEIEQKLGTDRESAIVDLRYDNIAEICAAVIKKEGQNVNRLRADKIDRILTHRIWAIPIFLGVMGLIFYLTFGLIGKYLSDGFSYLIDLAANGLDDLFVRLEVSEWLRSLVVNGLFAGVGSVLSFLPTIVVLFFFLSVIEDTGYMARVAFVMDNLMRKIGLSGRSIVPLLIGFGCSVPAYLATRTLSSERDRKLTIFMVPFMSCSAKIPIYAVFTMAFFPKYRALIMLFLYVFGILLQIVYALILQKTAFKGQSVPFVMELPAYRFPSAKSVLLNMWDKAKDFLVRAFTIILLASVVVWFLRSFTPTFHFTQNSEDSILAAVAKLIAPVFVPLGFGDWRAATSVIVGITAKEAVVSTLAVLMGVTQAELGGVLSALFSPVQAMSFLVFCSLYMPCVAAFATARKELGSTRVAVAAMALQTLIAYLAAALIYGLGLLFTL</sequence>
<evidence type="ECO:0000256" key="6">
    <source>
        <dbReference type="ARBA" id="ARBA00022692"/>
    </source>
</evidence>
<feature type="binding site" evidence="16">
    <location>
        <position position="21"/>
    </location>
    <ligand>
        <name>Mg(2+)</name>
        <dbReference type="ChEBI" id="CHEBI:18420"/>
        <label>2</label>
    </ligand>
</feature>
<dbReference type="Pfam" id="PF17910">
    <property type="entry name" value="FeoB_Cyto"/>
    <property type="match status" value="1"/>
</dbReference>
<dbReference type="GO" id="GO:0005525">
    <property type="term" value="F:GTP binding"/>
    <property type="evidence" value="ECO:0007669"/>
    <property type="project" value="UniProtKB-KW"/>
</dbReference>
<gene>
    <name evidence="19" type="primary">feoB</name>
    <name evidence="19" type="ORF">IAB14_01990</name>
</gene>
<evidence type="ECO:0000256" key="8">
    <source>
        <dbReference type="ARBA" id="ARBA00022989"/>
    </source>
</evidence>
<feature type="binding site" evidence="15">
    <location>
        <begin position="52"/>
        <end position="55"/>
    </location>
    <ligand>
        <name>GTP</name>
        <dbReference type="ChEBI" id="CHEBI:37565"/>
        <label>1</label>
    </ligand>
</feature>
<keyword evidence="4" id="KW-1003">Cell membrane</keyword>
<dbReference type="InterPro" id="IPR027417">
    <property type="entry name" value="P-loop_NTPase"/>
</dbReference>
<feature type="binding site" evidence="16">
    <location>
        <position position="18"/>
    </location>
    <ligand>
        <name>Mg(2+)</name>
        <dbReference type="ChEBI" id="CHEBI:18420"/>
        <label>2</label>
    </ligand>
</feature>
<comment type="caution">
    <text evidence="19">The sequence shown here is derived from an EMBL/GenBank/DDBJ whole genome shotgun (WGS) entry which is preliminary data.</text>
</comment>
<feature type="transmembrane region" description="Helical" evidence="17">
    <location>
        <begin position="581"/>
        <end position="604"/>
    </location>
</feature>
<feature type="transmembrane region" description="Helical" evidence="17">
    <location>
        <begin position="511"/>
        <end position="529"/>
    </location>
</feature>
<dbReference type="InterPro" id="IPR050860">
    <property type="entry name" value="FeoB_GTPase"/>
</dbReference>
<organism evidence="19 20">
    <name type="scientific">Candidatus Stercoripulliclostridium merdipullorum</name>
    <dbReference type="NCBI Taxonomy" id="2840952"/>
    <lineage>
        <taxon>Bacteria</taxon>
        <taxon>Bacillati</taxon>
        <taxon>Bacillota</taxon>
        <taxon>Clostridia</taxon>
        <taxon>Eubacteriales</taxon>
        <taxon>Candidatus Stercoripulliclostridium</taxon>
    </lineage>
</organism>
<dbReference type="InterPro" id="IPR041069">
    <property type="entry name" value="FeoB_Cyto"/>
</dbReference>
<keyword evidence="3 17" id="KW-0813">Transport</keyword>
<keyword evidence="10" id="KW-0406">Ion transport</keyword>
<evidence type="ECO:0000256" key="3">
    <source>
        <dbReference type="ARBA" id="ARBA00022448"/>
    </source>
</evidence>
<evidence type="ECO:0000256" key="7">
    <source>
        <dbReference type="ARBA" id="ARBA00022741"/>
    </source>
</evidence>
<proteinExistence type="inferred from homology"/>
<dbReference type="GO" id="GO:0015093">
    <property type="term" value="F:ferrous iron transmembrane transporter activity"/>
    <property type="evidence" value="ECO:0007669"/>
    <property type="project" value="UniProtKB-UniRule"/>
</dbReference>
<evidence type="ECO:0000256" key="10">
    <source>
        <dbReference type="ARBA" id="ARBA00023065"/>
    </source>
</evidence>
<keyword evidence="5 17" id="KW-0410">Iron transport</keyword>
<protein>
    <recommendedName>
        <fullName evidence="13 14">Ferrous iron transport protein B</fullName>
    </recommendedName>
</protein>
<keyword evidence="9 17" id="KW-0408">Iron</keyword>
<evidence type="ECO:0000256" key="17">
    <source>
        <dbReference type="RuleBase" id="RU362098"/>
    </source>
</evidence>
<dbReference type="InterPro" id="IPR005225">
    <property type="entry name" value="Small_GTP-bd"/>
</dbReference>
<evidence type="ECO:0000256" key="14">
    <source>
        <dbReference type="NCBIfam" id="TIGR00437"/>
    </source>
</evidence>
<evidence type="ECO:0000259" key="18">
    <source>
        <dbReference type="PROSITE" id="PS51711"/>
    </source>
</evidence>
<dbReference type="Proteomes" id="UP000886891">
    <property type="component" value="Unassembled WGS sequence"/>
</dbReference>
<dbReference type="GO" id="GO:0005886">
    <property type="term" value="C:plasma membrane"/>
    <property type="evidence" value="ECO:0007669"/>
    <property type="project" value="UniProtKB-SubCell"/>
</dbReference>
<keyword evidence="11 15" id="KW-0342">GTP-binding</keyword>
<feature type="transmembrane region" description="Helical" evidence="17">
    <location>
        <begin position="549"/>
        <end position="569"/>
    </location>
</feature>
<feature type="binding site" evidence="15">
    <location>
        <begin position="7"/>
        <end position="14"/>
    </location>
    <ligand>
        <name>GTP</name>
        <dbReference type="ChEBI" id="CHEBI:37565"/>
        <label>1</label>
    </ligand>
</feature>
<keyword evidence="16" id="KW-0479">Metal-binding</keyword>
<dbReference type="NCBIfam" id="TIGR00231">
    <property type="entry name" value="small_GTP"/>
    <property type="match status" value="1"/>
</dbReference>
<comment type="similarity">
    <text evidence="17">Belongs to the TRAFAC class TrmE-Era-EngA-EngB-Septin-like GTPase superfamily. FeoB GTPase (TC 9.A.8) family.</text>
</comment>
<dbReference type="AlphaFoldDB" id="A0A9D1NBZ1"/>
<dbReference type="PANTHER" id="PTHR43185">
    <property type="entry name" value="FERROUS IRON TRANSPORT PROTEIN B"/>
    <property type="match status" value="1"/>
</dbReference>
<dbReference type="Pfam" id="PF07670">
    <property type="entry name" value="Gate"/>
    <property type="match status" value="2"/>
</dbReference>
<keyword evidence="7 15" id="KW-0547">Nucleotide-binding</keyword>
<keyword evidence="12 17" id="KW-0472">Membrane</keyword>
<evidence type="ECO:0000256" key="9">
    <source>
        <dbReference type="ARBA" id="ARBA00023004"/>
    </source>
</evidence>
<evidence type="ECO:0000256" key="12">
    <source>
        <dbReference type="ARBA" id="ARBA00023136"/>
    </source>
</evidence>
<comment type="function">
    <text evidence="1 17">Probable transporter of a GTP-driven Fe(2+) uptake system.</text>
</comment>
<dbReference type="PROSITE" id="PS51711">
    <property type="entry name" value="G_FEOB"/>
    <property type="match status" value="1"/>
</dbReference>
<feature type="binding site" evidence="16">
    <location>
        <position position="22"/>
    </location>
    <ligand>
        <name>Mg(2+)</name>
        <dbReference type="ChEBI" id="CHEBI:18420"/>
        <label>1</label>
    </ligand>
</feature>
<dbReference type="InterPro" id="IPR011640">
    <property type="entry name" value="Fe2_transport_prot_B_C"/>
</dbReference>
<feature type="transmembrane region" description="Helical" evidence="17">
    <location>
        <begin position="453"/>
        <end position="472"/>
    </location>
</feature>
<dbReference type="CDD" id="cd01879">
    <property type="entry name" value="FeoB"/>
    <property type="match status" value="1"/>
</dbReference>
<feature type="transmembrane region" description="Helical" evidence="17">
    <location>
        <begin position="610"/>
        <end position="628"/>
    </location>
</feature>
<dbReference type="PANTHER" id="PTHR43185:SF1">
    <property type="entry name" value="FE(2+) TRANSPORTER FEOB"/>
    <property type="match status" value="1"/>
</dbReference>
<dbReference type="Pfam" id="PF02421">
    <property type="entry name" value="FeoB_N"/>
    <property type="match status" value="1"/>
</dbReference>
<evidence type="ECO:0000256" key="15">
    <source>
        <dbReference type="PIRSR" id="PIRSR603373-1"/>
    </source>
</evidence>
<dbReference type="GO" id="GO:0046872">
    <property type="term" value="F:metal ion binding"/>
    <property type="evidence" value="ECO:0007669"/>
    <property type="project" value="UniProtKB-KW"/>
</dbReference>
<dbReference type="EMBL" id="DVOH01000016">
    <property type="protein sequence ID" value="HIU99868.1"/>
    <property type="molecule type" value="Genomic_DNA"/>
</dbReference>
<evidence type="ECO:0000256" key="5">
    <source>
        <dbReference type="ARBA" id="ARBA00022496"/>
    </source>
</evidence>
<evidence type="ECO:0000256" key="2">
    <source>
        <dbReference type="ARBA" id="ARBA00004651"/>
    </source>
</evidence>
<evidence type="ECO:0000256" key="11">
    <source>
        <dbReference type="ARBA" id="ARBA00023134"/>
    </source>
</evidence>
<keyword evidence="6 17" id="KW-0812">Transmembrane</keyword>
<feature type="binding site" evidence="15">
    <location>
        <begin position="111"/>
        <end position="114"/>
    </location>
    <ligand>
        <name>GTP</name>
        <dbReference type="ChEBI" id="CHEBI:37565"/>
        <label>1</label>
    </ligand>
</feature>
<dbReference type="SUPFAM" id="SSF52540">
    <property type="entry name" value="P-loop containing nucleoside triphosphate hydrolases"/>
    <property type="match status" value="1"/>
</dbReference>
<evidence type="ECO:0000313" key="19">
    <source>
        <dbReference type="EMBL" id="HIU99868.1"/>
    </source>
</evidence>
<feature type="binding site" evidence="15">
    <location>
        <begin position="140"/>
        <end position="142"/>
    </location>
    <ligand>
        <name>GTP</name>
        <dbReference type="ChEBI" id="CHEBI:37565"/>
        <label>1</label>
    </ligand>
</feature>
<dbReference type="InterPro" id="IPR030389">
    <property type="entry name" value="G_FEOB_dom"/>
</dbReference>
<dbReference type="InterPro" id="IPR003373">
    <property type="entry name" value="Fe2_transport_prot-B"/>
</dbReference>
<name>A0A9D1NBZ1_9FIRM</name>
<dbReference type="Pfam" id="PF07664">
    <property type="entry name" value="FeoB_C"/>
    <property type="match status" value="1"/>
</dbReference>
<dbReference type="Gene3D" id="3.40.50.300">
    <property type="entry name" value="P-loop containing nucleotide triphosphate hydrolases"/>
    <property type="match status" value="1"/>
</dbReference>
<dbReference type="NCBIfam" id="TIGR00437">
    <property type="entry name" value="feoB"/>
    <property type="match status" value="1"/>
</dbReference>
<feature type="transmembrane region" description="Helical" evidence="17">
    <location>
        <begin position="640"/>
        <end position="665"/>
    </location>
</feature>
<dbReference type="Gene3D" id="1.10.287.1770">
    <property type="match status" value="1"/>
</dbReference>
<keyword evidence="16" id="KW-0460">Magnesium</keyword>
<reference evidence="19" key="1">
    <citation type="submission" date="2020-10" db="EMBL/GenBank/DDBJ databases">
        <authorList>
            <person name="Gilroy R."/>
        </authorList>
    </citation>
    <scope>NUCLEOTIDE SEQUENCE</scope>
    <source>
        <strain evidence="19">23406</strain>
    </source>
</reference>
<evidence type="ECO:0000256" key="16">
    <source>
        <dbReference type="PIRSR" id="PIRSR603373-2"/>
    </source>
</evidence>
<feature type="binding site" evidence="15">
    <location>
        <begin position="32"/>
        <end position="36"/>
    </location>
    <ligand>
        <name>GTP</name>
        <dbReference type="ChEBI" id="CHEBI:37565"/>
        <label>1</label>
    </ligand>
</feature>
<accession>A0A9D1NBZ1</accession>
<evidence type="ECO:0000256" key="4">
    <source>
        <dbReference type="ARBA" id="ARBA00022475"/>
    </source>
</evidence>
<comment type="subcellular location">
    <subcellularLocation>
        <location evidence="2 17">Cell membrane</location>
        <topology evidence="2 17">Multi-pass membrane protein</topology>
    </subcellularLocation>
</comment>
<evidence type="ECO:0000256" key="13">
    <source>
        <dbReference type="ARBA" id="ARBA00031200"/>
    </source>
</evidence>
<evidence type="ECO:0000256" key="1">
    <source>
        <dbReference type="ARBA" id="ARBA00003926"/>
    </source>
</evidence>